<keyword evidence="14" id="KW-1185">Reference proteome</keyword>
<dbReference type="UniPathway" id="UPA00059">
    <property type="reaction ID" value="UER00104"/>
</dbReference>
<name>A0A7G7CSA4_9CORY</name>
<comment type="function">
    <text evidence="10">Catalyzes the 1,3-allylic rearrangement of the homoallylic substrate isopentenyl (IPP) to its highly electrophilic allylic isomer, dimethylallyl diphosphate (DMAPP).</text>
</comment>
<feature type="binding site" evidence="10">
    <location>
        <position position="136"/>
    </location>
    <ligand>
        <name>Mn(2+)</name>
        <dbReference type="ChEBI" id="CHEBI:29035"/>
    </ligand>
</feature>
<dbReference type="AlphaFoldDB" id="A0A7G7CSA4"/>
<dbReference type="Gene3D" id="3.90.79.10">
    <property type="entry name" value="Nucleoside Triphosphate Pyrophosphohydrolase"/>
    <property type="match status" value="1"/>
</dbReference>
<dbReference type="PANTHER" id="PTHR10885:SF0">
    <property type="entry name" value="ISOPENTENYL-DIPHOSPHATE DELTA-ISOMERASE"/>
    <property type="match status" value="1"/>
</dbReference>
<feature type="active site" evidence="10 11">
    <location>
        <position position="86"/>
    </location>
</feature>
<keyword evidence="6 10" id="KW-0460">Magnesium</keyword>
<feature type="binding site" evidence="10">
    <location>
        <position position="106"/>
    </location>
    <ligand>
        <name>Mg(2+)</name>
        <dbReference type="ChEBI" id="CHEBI:18420"/>
    </ligand>
</feature>
<evidence type="ECO:0000256" key="6">
    <source>
        <dbReference type="ARBA" id="ARBA00022842"/>
    </source>
</evidence>
<comment type="cofactor">
    <cofactor evidence="10">
        <name>Mn(2+)</name>
        <dbReference type="ChEBI" id="CHEBI:29035"/>
    </cofactor>
    <text evidence="10">Binds 1 Mn(2+) ion per subunit.</text>
</comment>
<evidence type="ECO:0000256" key="7">
    <source>
        <dbReference type="ARBA" id="ARBA00023211"/>
    </source>
</evidence>
<dbReference type="PROSITE" id="PS51462">
    <property type="entry name" value="NUDIX"/>
    <property type="match status" value="1"/>
</dbReference>
<feature type="binding site" evidence="10">
    <location>
        <position position="138"/>
    </location>
    <ligand>
        <name>Mn(2+)</name>
        <dbReference type="ChEBI" id="CHEBI:29035"/>
    </ligand>
</feature>
<evidence type="ECO:0000256" key="3">
    <source>
        <dbReference type="ARBA" id="ARBA00012057"/>
    </source>
</evidence>
<dbReference type="NCBIfam" id="NF002995">
    <property type="entry name" value="PRK03759.1"/>
    <property type="match status" value="1"/>
</dbReference>
<keyword evidence="8 10" id="KW-0414">Isoprene biosynthesis</keyword>
<feature type="active site" evidence="10 11">
    <location>
        <position position="138"/>
    </location>
</feature>
<dbReference type="GO" id="GO:0004452">
    <property type="term" value="F:isopentenyl-diphosphate delta-isomerase activity"/>
    <property type="evidence" value="ECO:0007669"/>
    <property type="project" value="UniProtKB-UniRule"/>
</dbReference>
<keyword evidence="7 10" id="KW-0464">Manganese</keyword>
<comment type="similarity">
    <text evidence="2 10">Belongs to the IPP isomerase type 1 family.</text>
</comment>
<dbReference type="InterPro" id="IPR056375">
    <property type="entry name" value="Idi_bact"/>
</dbReference>
<keyword evidence="4 10" id="KW-0963">Cytoplasm</keyword>
<reference evidence="13 14" key="1">
    <citation type="submission" date="2020-07" db="EMBL/GenBank/DDBJ databases">
        <title>Complete genome and description of Corynebacterium incognita strain Marseille-Q3630 sp. nov.</title>
        <authorList>
            <person name="Boxberger M."/>
        </authorList>
    </citation>
    <scope>NUCLEOTIDE SEQUENCE [LARGE SCALE GENOMIC DNA]</scope>
    <source>
        <strain evidence="13 14">Marseille-Q3630</strain>
    </source>
</reference>
<feature type="binding site" evidence="10">
    <location>
        <position position="88"/>
    </location>
    <ligand>
        <name>Mn(2+)</name>
        <dbReference type="ChEBI" id="CHEBI:29035"/>
    </ligand>
</feature>
<evidence type="ECO:0000313" key="14">
    <source>
        <dbReference type="Proteomes" id="UP000515743"/>
    </source>
</evidence>
<proteinExistence type="inferred from homology"/>
<evidence type="ECO:0000256" key="9">
    <source>
        <dbReference type="ARBA" id="ARBA00023235"/>
    </source>
</evidence>
<evidence type="ECO:0000259" key="12">
    <source>
        <dbReference type="PROSITE" id="PS51462"/>
    </source>
</evidence>
<evidence type="ECO:0000313" key="13">
    <source>
        <dbReference type="EMBL" id="QNE90470.1"/>
    </source>
</evidence>
<feature type="binding site" evidence="10">
    <location>
        <position position="36"/>
    </location>
    <ligand>
        <name>Mn(2+)</name>
        <dbReference type="ChEBI" id="CHEBI:29035"/>
    </ligand>
</feature>
<dbReference type="NCBIfam" id="TIGR02150">
    <property type="entry name" value="IPP_isom_1"/>
    <property type="match status" value="1"/>
</dbReference>
<dbReference type="EC" id="5.3.3.2" evidence="3 10"/>
<accession>A0A7G7CSA4</accession>
<dbReference type="CDD" id="cd02885">
    <property type="entry name" value="NUDIX_IPP_Isomerase"/>
    <property type="match status" value="1"/>
</dbReference>
<dbReference type="GO" id="GO:0050992">
    <property type="term" value="P:dimethylallyl diphosphate biosynthetic process"/>
    <property type="evidence" value="ECO:0007669"/>
    <property type="project" value="UniProtKB-UniRule"/>
</dbReference>
<dbReference type="SUPFAM" id="SSF55811">
    <property type="entry name" value="Nudix"/>
    <property type="match status" value="1"/>
</dbReference>
<dbReference type="PANTHER" id="PTHR10885">
    <property type="entry name" value="ISOPENTENYL-DIPHOSPHATE DELTA-ISOMERASE"/>
    <property type="match status" value="1"/>
</dbReference>
<dbReference type="InterPro" id="IPR000086">
    <property type="entry name" value="NUDIX_hydrolase_dom"/>
</dbReference>
<dbReference type="GO" id="GO:0005737">
    <property type="term" value="C:cytoplasm"/>
    <property type="evidence" value="ECO:0007669"/>
    <property type="project" value="UniProtKB-SubCell"/>
</dbReference>
<dbReference type="KEGG" id="cik:H0194_02890"/>
<evidence type="ECO:0000256" key="11">
    <source>
        <dbReference type="PIRSR" id="PIRSR018427-1"/>
    </source>
</evidence>
<evidence type="ECO:0000256" key="2">
    <source>
        <dbReference type="ARBA" id="ARBA00007579"/>
    </source>
</evidence>
<dbReference type="InterPro" id="IPR011876">
    <property type="entry name" value="IsopentenylPP_isomerase_typ1"/>
</dbReference>
<comment type="catalytic activity">
    <reaction evidence="10">
        <text>isopentenyl diphosphate = dimethylallyl diphosphate</text>
        <dbReference type="Rhea" id="RHEA:23284"/>
        <dbReference type="ChEBI" id="CHEBI:57623"/>
        <dbReference type="ChEBI" id="CHEBI:128769"/>
        <dbReference type="EC" id="5.3.3.2"/>
    </reaction>
</comment>
<evidence type="ECO:0000256" key="10">
    <source>
        <dbReference type="HAMAP-Rule" id="MF_00202"/>
    </source>
</evidence>
<dbReference type="Pfam" id="PF00293">
    <property type="entry name" value="NUDIX"/>
    <property type="match status" value="1"/>
</dbReference>
<protein>
    <recommendedName>
        <fullName evidence="3 10">Isopentenyl-diphosphate Delta-isomerase</fullName>
        <shortName evidence="10">IPP isomerase</shortName>
        <ecNumber evidence="3 10">5.3.3.2</ecNumber>
    </recommendedName>
    <alternativeName>
        <fullName evidence="10">IPP:DMAPP isomerase</fullName>
    </alternativeName>
    <alternativeName>
        <fullName evidence="10">Isopentenyl pyrophosphate isomerase</fullName>
    </alternativeName>
</protein>
<dbReference type="EMBL" id="CP059404">
    <property type="protein sequence ID" value="QNE90470.1"/>
    <property type="molecule type" value="Genomic_DNA"/>
</dbReference>
<evidence type="ECO:0000256" key="4">
    <source>
        <dbReference type="ARBA" id="ARBA00022490"/>
    </source>
</evidence>
<dbReference type="GO" id="GO:0046872">
    <property type="term" value="F:metal ion binding"/>
    <property type="evidence" value="ECO:0007669"/>
    <property type="project" value="UniProtKB-KW"/>
</dbReference>
<sequence length="203" mass="21646">MSNSSASELVVLADAAGNPSGTADKAVVHTADTPLHFAFSTWLLRPADAAKATSADSVDSAGVEVLLTRRALSKKTWPGVWTNAFCGHPGPGEDNADAVRRRSAFELGLDPEHLQDLQCVLPDFAYRAVDSSGIVENEICPVFVARLRRDDSFTPNPDEVDSYRWVAAAGLIAAADATPFAFSPWLVEELADPRLRAIVAGKA</sequence>
<dbReference type="InterPro" id="IPR015797">
    <property type="entry name" value="NUDIX_hydrolase-like_dom_sf"/>
</dbReference>
<evidence type="ECO:0000256" key="5">
    <source>
        <dbReference type="ARBA" id="ARBA00022723"/>
    </source>
</evidence>
<comment type="subcellular location">
    <subcellularLocation>
        <location evidence="10">Cytoplasm</location>
    </subcellularLocation>
</comment>
<feature type="binding site" evidence="10">
    <location>
        <position position="29"/>
    </location>
    <ligand>
        <name>Mn(2+)</name>
        <dbReference type="ChEBI" id="CHEBI:29035"/>
    </ligand>
</feature>
<dbReference type="RefSeq" id="WP_185176843.1">
    <property type="nucleotide sequence ID" value="NZ_CP059404.1"/>
</dbReference>
<keyword evidence="9 10" id="KW-0413">Isomerase</keyword>
<keyword evidence="5 10" id="KW-0479">Metal-binding</keyword>
<evidence type="ECO:0000256" key="1">
    <source>
        <dbReference type="ARBA" id="ARBA00004826"/>
    </source>
</evidence>
<gene>
    <name evidence="10 13" type="primary">idi</name>
    <name evidence="13" type="ORF">H0194_02890</name>
</gene>
<feature type="domain" description="Nudix hydrolase" evidence="12">
    <location>
        <begin position="34"/>
        <end position="188"/>
    </location>
</feature>
<dbReference type="HAMAP" id="MF_00202">
    <property type="entry name" value="Idi"/>
    <property type="match status" value="1"/>
</dbReference>
<dbReference type="PIRSF" id="PIRSF018427">
    <property type="entry name" value="Isopntndiph_ism"/>
    <property type="match status" value="1"/>
</dbReference>
<comment type="cofactor">
    <cofactor evidence="10">
        <name>Mg(2+)</name>
        <dbReference type="ChEBI" id="CHEBI:18420"/>
    </cofactor>
    <text evidence="10">Binds 1 Mg(2+) ion per subunit. The magnesium ion binds only when substrate is bound.</text>
</comment>
<organism evidence="13 14">
    <name type="scientific">Corynebacterium incognita</name>
    <dbReference type="NCBI Taxonomy" id="2754725"/>
    <lineage>
        <taxon>Bacteria</taxon>
        <taxon>Bacillati</taxon>
        <taxon>Actinomycetota</taxon>
        <taxon>Actinomycetes</taxon>
        <taxon>Mycobacteriales</taxon>
        <taxon>Corynebacteriaceae</taxon>
        <taxon>Corynebacterium</taxon>
    </lineage>
</organism>
<evidence type="ECO:0000256" key="8">
    <source>
        <dbReference type="ARBA" id="ARBA00023229"/>
    </source>
</evidence>
<dbReference type="GO" id="GO:0008299">
    <property type="term" value="P:isoprenoid biosynthetic process"/>
    <property type="evidence" value="ECO:0007669"/>
    <property type="project" value="UniProtKB-UniRule"/>
</dbReference>
<comment type="pathway">
    <text evidence="1 10">Isoprenoid biosynthesis; dimethylallyl diphosphate biosynthesis; dimethylallyl diphosphate from isopentenyl diphosphate: step 1/1.</text>
</comment>
<dbReference type="Proteomes" id="UP000515743">
    <property type="component" value="Chromosome"/>
</dbReference>